<dbReference type="Pfam" id="PF22936">
    <property type="entry name" value="Pol_BBD"/>
    <property type="match status" value="1"/>
</dbReference>
<feature type="domain" description="CCHC-type" evidence="2">
    <location>
        <begin position="107"/>
        <end position="121"/>
    </location>
</feature>
<dbReference type="PROSITE" id="PS50158">
    <property type="entry name" value="ZF_CCHC"/>
    <property type="match status" value="1"/>
</dbReference>
<keyword evidence="4" id="KW-1185">Reference proteome</keyword>
<reference evidence="3 4" key="1">
    <citation type="submission" date="2021-06" db="EMBL/GenBank/DDBJ databases">
        <title>Caerostris darwini draft genome.</title>
        <authorList>
            <person name="Kono N."/>
            <person name="Arakawa K."/>
        </authorList>
    </citation>
    <scope>NUCLEOTIDE SEQUENCE [LARGE SCALE GENOMIC DNA]</scope>
</reference>
<comment type="caution">
    <text evidence="3">The sequence shown here is derived from an EMBL/GenBank/DDBJ whole genome shotgun (WGS) entry which is preliminary data.</text>
</comment>
<name>A0AAV4PIP3_9ARAC</name>
<accession>A0AAV4PIP3</accession>
<sequence length="235" mass="27156">MLLMDAAHPLEDMYPAFQSIRPLPPDFQDIVQILYKWSDKNFKLHKIEMELIAEENRIRQLKTDMNSVDAFIVNHKIKKVSDNSRVYDCKNKLKFTKSKFKNEIGPCYMCKKMGHLKRNCKYLNSNSLKLNTFNVKDNNEYVFNDRNKHESLVTEININELTDKFNWIIYTAATQHFCNNANLFTDLQSTVGKSMSLAVGGSESAIEGIGTVKFYVNVNGTKNCIILENVMYSLN</sequence>
<evidence type="ECO:0000256" key="1">
    <source>
        <dbReference type="PROSITE-ProRule" id="PRU00047"/>
    </source>
</evidence>
<keyword evidence="1" id="KW-0479">Metal-binding</keyword>
<keyword evidence="1" id="KW-0862">Zinc</keyword>
<organism evidence="3 4">
    <name type="scientific">Caerostris darwini</name>
    <dbReference type="NCBI Taxonomy" id="1538125"/>
    <lineage>
        <taxon>Eukaryota</taxon>
        <taxon>Metazoa</taxon>
        <taxon>Ecdysozoa</taxon>
        <taxon>Arthropoda</taxon>
        <taxon>Chelicerata</taxon>
        <taxon>Arachnida</taxon>
        <taxon>Araneae</taxon>
        <taxon>Araneomorphae</taxon>
        <taxon>Entelegynae</taxon>
        <taxon>Araneoidea</taxon>
        <taxon>Araneidae</taxon>
        <taxon>Caerostris</taxon>
    </lineage>
</organism>
<keyword evidence="1" id="KW-0863">Zinc-finger</keyword>
<evidence type="ECO:0000313" key="3">
    <source>
        <dbReference type="EMBL" id="GIX95759.1"/>
    </source>
</evidence>
<evidence type="ECO:0000259" key="2">
    <source>
        <dbReference type="PROSITE" id="PS50158"/>
    </source>
</evidence>
<dbReference type="SUPFAM" id="SSF57756">
    <property type="entry name" value="Retrovirus zinc finger-like domains"/>
    <property type="match status" value="1"/>
</dbReference>
<protein>
    <submittedName>
        <fullName evidence="3">Copia protein</fullName>
    </submittedName>
</protein>
<dbReference type="InterPro" id="IPR001878">
    <property type="entry name" value="Znf_CCHC"/>
</dbReference>
<dbReference type="GO" id="GO:0008270">
    <property type="term" value="F:zinc ion binding"/>
    <property type="evidence" value="ECO:0007669"/>
    <property type="project" value="UniProtKB-KW"/>
</dbReference>
<dbReference type="InterPro" id="IPR054722">
    <property type="entry name" value="PolX-like_BBD"/>
</dbReference>
<gene>
    <name evidence="3" type="primary">X975_10623</name>
    <name evidence="3" type="ORF">CDAR_448351</name>
</gene>
<dbReference type="GO" id="GO:0003676">
    <property type="term" value="F:nucleic acid binding"/>
    <property type="evidence" value="ECO:0007669"/>
    <property type="project" value="InterPro"/>
</dbReference>
<proteinExistence type="predicted"/>
<dbReference type="AlphaFoldDB" id="A0AAV4PIP3"/>
<evidence type="ECO:0000313" key="4">
    <source>
        <dbReference type="Proteomes" id="UP001054837"/>
    </source>
</evidence>
<dbReference type="EMBL" id="BPLQ01002810">
    <property type="protein sequence ID" value="GIX95759.1"/>
    <property type="molecule type" value="Genomic_DNA"/>
</dbReference>
<dbReference type="InterPro" id="IPR036875">
    <property type="entry name" value="Znf_CCHC_sf"/>
</dbReference>
<dbReference type="Proteomes" id="UP001054837">
    <property type="component" value="Unassembled WGS sequence"/>
</dbReference>